<dbReference type="RefSeq" id="WP_377817537.1">
    <property type="nucleotide sequence ID" value="NZ_JBHSLU010000067.1"/>
</dbReference>
<organism evidence="1 2">
    <name type="scientific">Bosea massiliensis</name>
    <dbReference type="NCBI Taxonomy" id="151419"/>
    <lineage>
        <taxon>Bacteria</taxon>
        <taxon>Pseudomonadati</taxon>
        <taxon>Pseudomonadota</taxon>
        <taxon>Alphaproteobacteria</taxon>
        <taxon>Hyphomicrobiales</taxon>
        <taxon>Boseaceae</taxon>
        <taxon>Bosea</taxon>
    </lineage>
</organism>
<dbReference type="EMBL" id="JBHSLU010000067">
    <property type="protein sequence ID" value="MFC5507627.1"/>
    <property type="molecule type" value="Genomic_DNA"/>
</dbReference>
<comment type="caution">
    <text evidence="1">The sequence shown here is derived from an EMBL/GenBank/DDBJ whole genome shotgun (WGS) entry which is preliminary data.</text>
</comment>
<protein>
    <recommendedName>
        <fullName evidence="3">Ribbon-helix-helix protein CopG domain-containing protein</fullName>
    </recommendedName>
</protein>
<gene>
    <name evidence="1" type="ORF">ACFPN9_20500</name>
</gene>
<name>A0ABW0P6A4_9HYPH</name>
<evidence type="ECO:0000313" key="1">
    <source>
        <dbReference type="EMBL" id="MFC5507627.1"/>
    </source>
</evidence>
<reference evidence="2" key="1">
    <citation type="journal article" date="2019" name="Int. J. Syst. Evol. Microbiol.">
        <title>The Global Catalogue of Microorganisms (GCM) 10K type strain sequencing project: providing services to taxonomists for standard genome sequencing and annotation.</title>
        <authorList>
            <consortium name="The Broad Institute Genomics Platform"/>
            <consortium name="The Broad Institute Genome Sequencing Center for Infectious Disease"/>
            <person name="Wu L."/>
            <person name="Ma J."/>
        </authorList>
    </citation>
    <scope>NUCLEOTIDE SEQUENCE [LARGE SCALE GENOMIC DNA]</scope>
    <source>
        <strain evidence="2">CCUG 43117</strain>
    </source>
</reference>
<evidence type="ECO:0000313" key="2">
    <source>
        <dbReference type="Proteomes" id="UP001596060"/>
    </source>
</evidence>
<dbReference type="Proteomes" id="UP001596060">
    <property type="component" value="Unassembled WGS sequence"/>
</dbReference>
<evidence type="ECO:0008006" key="3">
    <source>
        <dbReference type="Google" id="ProtNLM"/>
    </source>
</evidence>
<proteinExistence type="predicted"/>
<keyword evidence="2" id="KW-1185">Reference proteome</keyword>
<accession>A0ABW0P6A4</accession>
<sequence length="100" mass="10992">MAKSAELRVDIDPTLLERARKEARRVDIRLPSLVELALIQFLERTESVAAIRREIGDALARQAIVDAKIEHIAQFVADVLGSQRSGPVPQAHARPSQSSA</sequence>